<evidence type="ECO:0000313" key="2">
    <source>
        <dbReference type="Proteomes" id="UP001642360"/>
    </source>
</evidence>
<dbReference type="Proteomes" id="UP001642360">
    <property type="component" value="Unassembled WGS sequence"/>
</dbReference>
<name>A0ABC8R8N7_9AQUA</name>
<evidence type="ECO:0000313" key="1">
    <source>
        <dbReference type="EMBL" id="CAK9141314.1"/>
    </source>
</evidence>
<gene>
    <name evidence="1" type="ORF">ILEXP_LOCUS8892</name>
</gene>
<dbReference type="AlphaFoldDB" id="A0ABC8R8N7"/>
<dbReference type="EMBL" id="CAUOFW020001125">
    <property type="protein sequence ID" value="CAK9141314.1"/>
    <property type="molecule type" value="Genomic_DNA"/>
</dbReference>
<reference evidence="1 2" key="1">
    <citation type="submission" date="2024-02" db="EMBL/GenBank/DDBJ databases">
        <authorList>
            <person name="Vignale AGUSTIN F."/>
            <person name="Sosa J E."/>
            <person name="Modenutti C."/>
        </authorList>
    </citation>
    <scope>NUCLEOTIDE SEQUENCE [LARGE SCALE GENOMIC DNA]</scope>
</reference>
<sequence>RNGYPLLAALDSRKLTRK</sequence>
<accession>A0ABC8R8N7</accession>
<protein>
    <submittedName>
        <fullName evidence="1">Uncharacterized protein</fullName>
    </submittedName>
</protein>
<feature type="non-terminal residue" evidence="1">
    <location>
        <position position="1"/>
    </location>
</feature>
<comment type="caution">
    <text evidence="1">The sequence shown here is derived from an EMBL/GenBank/DDBJ whole genome shotgun (WGS) entry which is preliminary data.</text>
</comment>
<keyword evidence="2" id="KW-1185">Reference proteome</keyword>
<proteinExistence type="predicted"/>
<organism evidence="1 2">
    <name type="scientific">Ilex paraguariensis</name>
    <name type="common">yerba mate</name>
    <dbReference type="NCBI Taxonomy" id="185542"/>
    <lineage>
        <taxon>Eukaryota</taxon>
        <taxon>Viridiplantae</taxon>
        <taxon>Streptophyta</taxon>
        <taxon>Embryophyta</taxon>
        <taxon>Tracheophyta</taxon>
        <taxon>Spermatophyta</taxon>
        <taxon>Magnoliopsida</taxon>
        <taxon>eudicotyledons</taxon>
        <taxon>Gunneridae</taxon>
        <taxon>Pentapetalae</taxon>
        <taxon>asterids</taxon>
        <taxon>campanulids</taxon>
        <taxon>Aquifoliales</taxon>
        <taxon>Aquifoliaceae</taxon>
        <taxon>Ilex</taxon>
    </lineage>
</organism>